<feature type="transmembrane region" description="Helical" evidence="5">
    <location>
        <begin position="23"/>
        <end position="45"/>
    </location>
</feature>
<keyword evidence="5" id="KW-0472">Membrane</keyword>
<sequence>MPLALHFETNGEKTMQGSVIRRMYAGFTLIVVLFVATIAIMMGGMNKIHSNFENVSDTSLPLVALSNQTSVELLSADKSFKDFLTTQNQEKVSASRNSFITAQDEFKATLAKLESISKSTPEIAPRIKELKVLEESYFAEALEAMDNYRAMFAAQEAVQKSSRSFQKLQTELSVGMKEYVDDQDKIAVKVMAKSYFIKLKDAEVVTSDALASSDTAFVKKAVTRNKKAVTHLNYAYRGLATQLPAIKSVFDKSVAQFTQDVGKSGGVLDQHFAYLTAKERLYDNIANLVIKIDDAMNILATFNATAAKQLDASLAEAGGIYEEGYIQAIGIGFVVCLITLGIGWNVAHSVREPLTRMLSTLEGLTKGDLTQRIDIRNNNEFSQLSRHINTLADSLHGILKELNDAADDLTNVANSNSQTSVKAQGQLNAQREQTATVATAMTEMEQSVNEVAQSAQNSTDMVLKVESASASGREIMSTNITTINQLEARLTQSVDAVSDLQRMSSQIGSILDVIRNIAEQTNLLALNAAIEAARAGEQGRGFAVVADEVRVLAQKTTQSTSEIESMISNLQSSSKSAGNVIESCMSDMEQSVAQASNANSAMVEIQALIVEISQLSTHITQAADEQRVTTSDIARSLEDINHIANESYQAMNEIATVSQDLTKLSGEQSEIVHRFKL</sequence>
<keyword evidence="5" id="KW-1133">Transmembrane helix</keyword>
<dbReference type="PANTHER" id="PTHR32089">
    <property type="entry name" value="METHYL-ACCEPTING CHEMOTAXIS PROTEIN MCPB"/>
    <property type="match status" value="1"/>
</dbReference>
<evidence type="ECO:0000313" key="9">
    <source>
        <dbReference type="Proteomes" id="UP000235828"/>
    </source>
</evidence>
<evidence type="ECO:0000259" key="7">
    <source>
        <dbReference type="PROSITE" id="PS50885"/>
    </source>
</evidence>
<keyword evidence="2 4" id="KW-0807">Transducer</keyword>
<keyword evidence="9" id="KW-1185">Reference proteome</keyword>
<keyword evidence="5" id="KW-0812">Transmembrane</keyword>
<dbReference type="AlphaFoldDB" id="A0A2N8ZCU5"/>
<dbReference type="EMBL" id="LT960611">
    <property type="protein sequence ID" value="SON49722.1"/>
    <property type="molecule type" value="Genomic_DNA"/>
</dbReference>
<evidence type="ECO:0000256" key="4">
    <source>
        <dbReference type="PROSITE-ProRule" id="PRU00284"/>
    </source>
</evidence>
<evidence type="ECO:0000256" key="5">
    <source>
        <dbReference type="SAM" id="Phobius"/>
    </source>
</evidence>
<evidence type="ECO:0000256" key="1">
    <source>
        <dbReference type="ARBA" id="ARBA00004370"/>
    </source>
</evidence>
<evidence type="ECO:0000313" key="8">
    <source>
        <dbReference type="EMBL" id="SON49722.1"/>
    </source>
</evidence>
<dbReference type="GO" id="GO:0007165">
    <property type="term" value="P:signal transduction"/>
    <property type="evidence" value="ECO:0007669"/>
    <property type="project" value="UniProtKB-KW"/>
</dbReference>
<dbReference type="GO" id="GO:0016020">
    <property type="term" value="C:membrane"/>
    <property type="evidence" value="ECO:0007669"/>
    <property type="project" value="UniProtKB-SubCell"/>
</dbReference>
<dbReference type="Pfam" id="PF00015">
    <property type="entry name" value="MCPsignal"/>
    <property type="match status" value="1"/>
</dbReference>
<dbReference type="SMART" id="SM00304">
    <property type="entry name" value="HAMP"/>
    <property type="match status" value="1"/>
</dbReference>
<dbReference type="PANTHER" id="PTHR32089:SF70">
    <property type="entry name" value="ENERGY TAXIS MODULATING METHYL ACCEPTING SENSORY TRANSDUCER"/>
    <property type="match status" value="1"/>
</dbReference>
<dbReference type="KEGG" id="vta:A1743"/>
<dbReference type="PROSITE" id="PS50885">
    <property type="entry name" value="HAMP"/>
    <property type="match status" value="1"/>
</dbReference>
<evidence type="ECO:0000256" key="2">
    <source>
        <dbReference type="ARBA" id="ARBA00023224"/>
    </source>
</evidence>
<dbReference type="Pfam" id="PF00672">
    <property type="entry name" value="HAMP"/>
    <property type="match status" value="1"/>
</dbReference>
<evidence type="ECO:0000259" key="6">
    <source>
        <dbReference type="PROSITE" id="PS50111"/>
    </source>
</evidence>
<dbReference type="CDD" id="cd11386">
    <property type="entry name" value="MCP_signal"/>
    <property type="match status" value="1"/>
</dbReference>
<gene>
    <name evidence="8" type="ORF">VTAP4600_A1743</name>
</gene>
<reference evidence="8 9" key="1">
    <citation type="submission" date="2017-10" db="EMBL/GenBank/DDBJ databases">
        <authorList>
            <person name="Banno H."/>
            <person name="Chua N.-H."/>
        </authorList>
    </citation>
    <scope>NUCLEOTIDE SEQUENCE [LARGE SCALE GENOMIC DNA]</scope>
    <source>
        <strain evidence="8">Vibrio tapetis CECT4600</strain>
    </source>
</reference>
<accession>A0A2N8ZCU5</accession>
<comment type="similarity">
    <text evidence="3">Belongs to the methyl-accepting chemotaxis (MCP) protein family.</text>
</comment>
<protein>
    <submittedName>
        <fullName evidence="8">Putative methyl-accepting chemotaxis protein</fullName>
    </submittedName>
</protein>
<dbReference type="FunFam" id="1.10.287.950:FF:000001">
    <property type="entry name" value="Methyl-accepting chemotaxis sensory transducer"/>
    <property type="match status" value="1"/>
</dbReference>
<dbReference type="PROSITE" id="PS50111">
    <property type="entry name" value="CHEMOTAXIS_TRANSDUC_2"/>
    <property type="match status" value="1"/>
</dbReference>
<name>A0A2N8ZCU5_9VIBR</name>
<dbReference type="Gene3D" id="1.10.287.950">
    <property type="entry name" value="Methyl-accepting chemotaxis protein"/>
    <property type="match status" value="1"/>
</dbReference>
<dbReference type="SMART" id="SM00283">
    <property type="entry name" value="MA"/>
    <property type="match status" value="1"/>
</dbReference>
<dbReference type="CDD" id="cd06225">
    <property type="entry name" value="HAMP"/>
    <property type="match status" value="1"/>
</dbReference>
<dbReference type="Proteomes" id="UP000235828">
    <property type="component" value="Chromosome A"/>
</dbReference>
<proteinExistence type="inferred from homology"/>
<feature type="domain" description="Methyl-accepting transducer" evidence="6">
    <location>
        <begin position="405"/>
        <end position="641"/>
    </location>
</feature>
<comment type="subcellular location">
    <subcellularLocation>
        <location evidence="1">Membrane</location>
    </subcellularLocation>
</comment>
<evidence type="ECO:0000256" key="3">
    <source>
        <dbReference type="ARBA" id="ARBA00029447"/>
    </source>
</evidence>
<dbReference type="SUPFAM" id="SSF58104">
    <property type="entry name" value="Methyl-accepting chemotaxis protein (MCP) signaling domain"/>
    <property type="match status" value="1"/>
</dbReference>
<dbReference type="InterPro" id="IPR003660">
    <property type="entry name" value="HAMP_dom"/>
</dbReference>
<dbReference type="InterPro" id="IPR004089">
    <property type="entry name" value="MCPsignal_dom"/>
</dbReference>
<organism evidence="8 9">
    <name type="scientific">Vibrio tapetis subsp. tapetis</name>
    <dbReference type="NCBI Taxonomy" id="1671868"/>
    <lineage>
        <taxon>Bacteria</taxon>
        <taxon>Pseudomonadati</taxon>
        <taxon>Pseudomonadota</taxon>
        <taxon>Gammaproteobacteria</taxon>
        <taxon>Vibrionales</taxon>
        <taxon>Vibrionaceae</taxon>
        <taxon>Vibrio</taxon>
    </lineage>
</organism>
<dbReference type="GO" id="GO:0006935">
    <property type="term" value="P:chemotaxis"/>
    <property type="evidence" value="ECO:0007669"/>
    <property type="project" value="UniProtKB-ARBA"/>
</dbReference>
<feature type="domain" description="HAMP" evidence="7">
    <location>
        <begin position="348"/>
        <end position="400"/>
    </location>
</feature>